<dbReference type="AlphaFoldDB" id="A0A1G2HIA0"/>
<reference evidence="2 3" key="1">
    <citation type="journal article" date="2016" name="Nat. Commun.">
        <title>Thousands of microbial genomes shed light on interconnected biogeochemical processes in an aquifer system.</title>
        <authorList>
            <person name="Anantharaman K."/>
            <person name="Brown C.T."/>
            <person name="Hug L.A."/>
            <person name="Sharon I."/>
            <person name="Castelle C.J."/>
            <person name="Probst A.J."/>
            <person name="Thomas B.C."/>
            <person name="Singh A."/>
            <person name="Wilkins M.J."/>
            <person name="Karaoz U."/>
            <person name="Brodie E.L."/>
            <person name="Williams K.H."/>
            <person name="Hubbard S.S."/>
            <person name="Banfield J.F."/>
        </authorList>
    </citation>
    <scope>NUCLEOTIDE SEQUENCE [LARGE SCALE GENOMIC DNA]</scope>
</reference>
<evidence type="ECO:0000313" key="3">
    <source>
        <dbReference type="Proteomes" id="UP000178509"/>
    </source>
</evidence>
<dbReference type="SUPFAM" id="SSF51695">
    <property type="entry name" value="PLC-like phosphodiesterases"/>
    <property type="match status" value="1"/>
</dbReference>
<sequence length="220" mass="25274">MLRGGHKGASGYEPENTLRSFQKALNLNTDIIELDVHKCKTGELIVIHDNILGKKFVKDLTLEEIKSQDAGKGERIPLLTEVLNLIKHRAIVNIELKDESSAKIVAQIIQFYIKNKKWSYDNFLVSSFNLDELKKIKNIDSNINIAILWNIIPDEFIKIAKELKVFSLNLNKYFINKDIVDKAHSKNIRVLVWTVNEPTEIEKMKKLGVDGIFSDYPDRI</sequence>
<evidence type="ECO:0000259" key="1">
    <source>
        <dbReference type="PROSITE" id="PS51704"/>
    </source>
</evidence>
<dbReference type="Gene3D" id="3.20.20.190">
    <property type="entry name" value="Phosphatidylinositol (PI) phosphodiesterase"/>
    <property type="match status" value="1"/>
</dbReference>
<protein>
    <recommendedName>
        <fullName evidence="1">GP-PDE domain-containing protein</fullName>
    </recommendedName>
</protein>
<gene>
    <name evidence="2" type="ORF">A3H51_03155</name>
</gene>
<dbReference type="Proteomes" id="UP000178509">
    <property type="component" value="Unassembled WGS sequence"/>
</dbReference>
<dbReference type="PANTHER" id="PTHR46211:SF14">
    <property type="entry name" value="GLYCEROPHOSPHODIESTER PHOSPHODIESTERASE"/>
    <property type="match status" value="1"/>
</dbReference>
<organism evidence="2 3">
    <name type="scientific">Candidatus Spechtbacteria bacterium RIFCSPLOWO2_02_FULL_38_8</name>
    <dbReference type="NCBI Taxonomy" id="1802164"/>
    <lineage>
        <taxon>Bacteria</taxon>
        <taxon>Candidatus Spechtiibacteriota</taxon>
    </lineage>
</organism>
<dbReference type="Pfam" id="PF03009">
    <property type="entry name" value="GDPD"/>
    <property type="match status" value="1"/>
</dbReference>
<dbReference type="GO" id="GO:0008081">
    <property type="term" value="F:phosphoric diester hydrolase activity"/>
    <property type="evidence" value="ECO:0007669"/>
    <property type="project" value="InterPro"/>
</dbReference>
<dbReference type="InterPro" id="IPR030395">
    <property type="entry name" value="GP_PDE_dom"/>
</dbReference>
<dbReference type="InterPro" id="IPR017946">
    <property type="entry name" value="PLC-like_Pdiesterase_TIM-brl"/>
</dbReference>
<accession>A0A1G2HIA0</accession>
<comment type="caution">
    <text evidence="2">The sequence shown here is derived from an EMBL/GenBank/DDBJ whole genome shotgun (WGS) entry which is preliminary data.</text>
</comment>
<feature type="domain" description="GP-PDE" evidence="1">
    <location>
        <begin position="1"/>
        <end position="220"/>
    </location>
</feature>
<dbReference type="PROSITE" id="PS51704">
    <property type="entry name" value="GP_PDE"/>
    <property type="match status" value="1"/>
</dbReference>
<proteinExistence type="predicted"/>
<dbReference type="PANTHER" id="PTHR46211">
    <property type="entry name" value="GLYCEROPHOSPHORYL DIESTER PHOSPHODIESTERASE"/>
    <property type="match status" value="1"/>
</dbReference>
<dbReference type="STRING" id="1802164.A3H51_03155"/>
<dbReference type="GO" id="GO:0006629">
    <property type="term" value="P:lipid metabolic process"/>
    <property type="evidence" value="ECO:0007669"/>
    <property type="project" value="InterPro"/>
</dbReference>
<name>A0A1G2HIA0_9BACT</name>
<dbReference type="EMBL" id="MHOJ01000027">
    <property type="protein sequence ID" value="OGZ62119.1"/>
    <property type="molecule type" value="Genomic_DNA"/>
</dbReference>
<evidence type="ECO:0000313" key="2">
    <source>
        <dbReference type="EMBL" id="OGZ62119.1"/>
    </source>
</evidence>